<proteinExistence type="predicted"/>
<comment type="caution">
    <text evidence="2">The sequence shown here is derived from an EMBL/GenBank/DDBJ whole genome shotgun (WGS) entry which is preliminary data.</text>
</comment>
<gene>
    <name evidence="2" type="ORF">ACFQMN_09645</name>
</gene>
<reference evidence="3" key="1">
    <citation type="journal article" date="2019" name="Int. J. Syst. Evol. Microbiol.">
        <title>The Global Catalogue of Microorganisms (GCM) 10K type strain sequencing project: providing services to taxonomists for standard genome sequencing and annotation.</title>
        <authorList>
            <consortium name="The Broad Institute Genomics Platform"/>
            <consortium name="The Broad Institute Genome Sequencing Center for Infectious Disease"/>
            <person name="Wu L."/>
            <person name="Ma J."/>
        </authorList>
    </citation>
    <scope>NUCLEOTIDE SEQUENCE [LARGE SCALE GENOMIC DNA]</scope>
    <source>
        <strain evidence="3">CCUG 73951</strain>
    </source>
</reference>
<protein>
    <submittedName>
        <fullName evidence="2">NUDIX domain-containing protein</fullName>
    </submittedName>
</protein>
<organism evidence="2 3">
    <name type="scientific">Halobacillus campisalis</name>
    <dbReference type="NCBI Taxonomy" id="435909"/>
    <lineage>
        <taxon>Bacteria</taxon>
        <taxon>Bacillati</taxon>
        <taxon>Bacillota</taxon>
        <taxon>Bacilli</taxon>
        <taxon>Bacillales</taxon>
        <taxon>Bacillaceae</taxon>
        <taxon>Halobacillus</taxon>
    </lineage>
</organism>
<name>A0ABW2K4Q7_9BACI</name>
<accession>A0ABW2K4Q7</accession>
<dbReference type="EMBL" id="JBHTBY010000007">
    <property type="protein sequence ID" value="MFC7321143.1"/>
    <property type="molecule type" value="Genomic_DNA"/>
</dbReference>
<evidence type="ECO:0000259" key="1">
    <source>
        <dbReference type="PROSITE" id="PS51462"/>
    </source>
</evidence>
<dbReference type="Proteomes" id="UP001596494">
    <property type="component" value="Unassembled WGS sequence"/>
</dbReference>
<dbReference type="PANTHER" id="PTHR10885:SF0">
    <property type="entry name" value="ISOPENTENYL-DIPHOSPHATE DELTA-ISOMERASE"/>
    <property type="match status" value="1"/>
</dbReference>
<sequence length="203" mass="24293">MSGHMGEILKIFSDWLTPIGEKDRDEVHRDGDWHESFHCWFYRHENNRTSIYFQRRSDIKKDFPDLYDITAAGHIQINESRIEGGLREVREELGLTLSEENISYSGFYKEQLQMKALNDREICHIYIFPYDEAMQLAINDEVTDVVRIDIEDFVSMISKKRKYLSAYSILNKHEIDLELHHFCPHDFNYYQHVVQAIWNTREV</sequence>
<dbReference type="InterPro" id="IPR000086">
    <property type="entry name" value="NUDIX_hydrolase_dom"/>
</dbReference>
<dbReference type="CDD" id="cd04692">
    <property type="entry name" value="NUDIX_Hydrolase"/>
    <property type="match status" value="1"/>
</dbReference>
<evidence type="ECO:0000313" key="3">
    <source>
        <dbReference type="Proteomes" id="UP001596494"/>
    </source>
</evidence>
<feature type="domain" description="Nudix hydrolase" evidence="1">
    <location>
        <begin position="32"/>
        <end position="170"/>
    </location>
</feature>
<dbReference type="SUPFAM" id="SSF55811">
    <property type="entry name" value="Nudix"/>
    <property type="match status" value="1"/>
</dbReference>
<dbReference type="PANTHER" id="PTHR10885">
    <property type="entry name" value="ISOPENTENYL-DIPHOSPHATE DELTA-ISOMERASE"/>
    <property type="match status" value="1"/>
</dbReference>
<keyword evidence="3" id="KW-1185">Reference proteome</keyword>
<dbReference type="Pfam" id="PF00293">
    <property type="entry name" value="NUDIX"/>
    <property type="match status" value="1"/>
</dbReference>
<dbReference type="RefSeq" id="WP_289216903.1">
    <property type="nucleotide sequence ID" value="NZ_JAPVRC010000009.1"/>
</dbReference>
<dbReference type="PROSITE" id="PS51462">
    <property type="entry name" value="NUDIX"/>
    <property type="match status" value="1"/>
</dbReference>
<dbReference type="Gene3D" id="3.90.79.10">
    <property type="entry name" value="Nucleoside Triphosphate Pyrophosphohydrolase"/>
    <property type="match status" value="1"/>
</dbReference>
<evidence type="ECO:0000313" key="2">
    <source>
        <dbReference type="EMBL" id="MFC7321143.1"/>
    </source>
</evidence>
<dbReference type="InterPro" id="IPR015797">
    <property type="entry name" value="NUDIX_hydrolase-like_dom_sf"/>
</dbReference>